<evidence type="ECO:0000313" key="2">
    <source>
        <dbReference type="EMBL" id="SLM46960.1"/>
    </source>
</evidence>
<protein>
    <submittedName>
        <fullName evidence="2">Uncharacterized protein</fullName>
    </submittedName>
</protein>
<evidence type="ECO:0000313" key="3">
    <source>
        <dbReference type="Proteomes" id="UP000192042"/>
    </source>
</evidence>
<dbReference type="EMBL" id="LT828648">
    <property type="protein sequence ID" value="SLM46960.1"/>
    <property type="molecule type" value="Genomic_DNA"/>
</dbReference>
<reference evidence="2 3" key="1">
    <citation type="submission" date="2017-03" db="EMBL/GenBank/DDBJ databases">
        <authorList>
            <person name="Afonso C.L."/>
            <person name="Miller P.J."/>
            <person name="Scott M.A."/>
            <person name="Spackman E."/>
            <person name="Goraichik I."/>
            <person name="Dimitrov K.M."/>
            <person name="Suarez D.L."/>
            <person name="Swayne D.E."/>
        </authorList>
    </citation>
    <scope>NUCLEOTIDE SEQUENCE [LARGE SCALE GENOMIC DNA]</scope>
    <source>
        <strain evidence="2">Genome sequencing of Nitrospira japonica strain NJ11</strain>
    </source>
</reference>
<dbReference type="AlphaFoldDB" id="A0A1W1I1S2"/>
<name>A0A1W1I1S2_9BACT</name>
<dbReference type="Proteomes" id="UP000192042">
    <property type="component" value="Chromosome I"/>
</dbReference>
<organism evidence="2 3">
    <name type="scientific">Nitrospira japonica</name>
    <dbReference type="NCBI Taxonomy" id="1325564"/>
    <lineage>
        <taxon>Bacteria</taxon>
        <taxon>Pseudomonadati</taxon>
        <taxon>Nitrospirota</taxon>
        <taxon>Nitrospiria</taxon>
        <taxon>Nitrospirales</taxon>
        <taxon>Nitrospiraceae</taxon>
        <taxon>Nitrospira</taxon>
    </lineage>
</organism>
<accession>A0A1W1I1S2</accession>
<keyword evidence="3" id="KW-1185">Reference proteome</keyword>
<sequence>MARPMRWSPRPGSAHLVGIVSLAFFSIIWSEKPPEAAAPDQDDVRSHAEQSFSRLPPATGAAPSHRDQGAAYPPDQYLIGTGQGDMAKGTSVCRRVSELSARTEIAKQIRILVKEHMVDRVRERNGRETDQDIELTREEIVQEYLQGVMIVDRQVDEAAHTCSATAVMSKKYLQVSPTQPDSSPALVR</sequence>
<dbReference type="KEGG" id="nja:NSJP_0788"/>
<gene>
    <name evidence="2" type="ORF">NSJP_0788</name>
</gene>
<dbReference type="STRING" id="1325564.NSJP_0788"/>
<feature type="region of interest" description="Disordered" evidence="1">
    <location>
        <begin position="35"/>
        <end position="86"/>
    </location>
</feature>
<evidence type="ECO:0000256" key="1">
    <source>
        <dbReference type="SAM" id="MobiDB-lite"/>
    </source>
</evidence>
<proteinExistence type="predicted"/>